<organism evidence="1 2">
    <name type="scientific">Photobacterium carnosum</name>
    <dbReference type="NCBI Taxonomy" id="2023717"/>
    <lineage>
        <taxon>Bacteria</taxon>
        <taxon>Pseudomonadati</taxon>
        <taxon>Pseudomonadota</taxon>
        <taxon>Gammaproteobacteria</taxon>
        <taxon>Vibrionales</taxon>
        <taxon>Vibrionaceae</taxon>
        <taxon>Photobacterium</taxon>
    </lineage>
</organism>
<dbReference type="RefSeq" id="WP_101767452.1">
    <property type="nucleotide sequence ID" value="NZ_BPPU01000003.1"/>
</dbReference>
<dbReference type="EMBL" id="NPIB01000002">
    <property type="protein sequence ID" value="PLC59249.1"/>
    <property type="molecule type" value="Genomic_DNA"/>
</dbReference>
<dbReference type="GeneID" id="69965892"/>
<protein>
    <submittedName>
        <fullName evidence="1">Uncharacterized protein</fullName>
    </submittedName>
</protein>
<dbReference type="AlphaFoldDB" id="A0A2N4UW61"/>
<name>A0A2N4UW61_9GAMM</name>
<evidence type="ECO:0000313" key="1">
    <source>
        <dbReference type="EMBL" id="PLC59249.1"/>
    </source>
</evidence>
<sequence>MFRNENIGMSQKAVLMFTDKESPYPHPLDVLNHLLVSAQEEFILCVDQSTETSELENLLRTASAEMVQYYNPGTSFSIAPIDLSLCMSDARKDAIKFLNDDQVKLNCALGRIEEYKTLFKTLEFSKPYLIALVPIENNKQIPPIVIGAFVCEYDAYQNLHSMLGQDEKHTIH</sequence>
<keyword evidence="2" id="KW-1185">Reference proteome</keyword>
<proteinExistence type="predicted"/>
<comment type="caution">
    <text evidence="1">The sequence shown here is derived from an EMBL/GenBank/DDBJ whole genome shotgun (WGS) entry which is preliminary data.</text>
</comment>
<evidence type="ECO:0000313" key="2">
    <source>
        <dbReference type="Proteomes" id="UP000234420"/>
    </source>
</evidence>
<gene>
    <name evidence="1" type="ORF">CIK00_03000</name>
</gene>
<accession>A0A2N4UW61</accession>
<dbReference type="Proteomes" id="UP000234420">
    <property type="component" value="Unassembled WGS sequence"/>
</dbReference>
<reference evidence="1 2" key="1">
    <citation type="journal article" date="2018" name="Syst. Appl. Microbiol.">
        <title>Photobacterium carnosum sp. nov., isolated from spoiled modified atmosphere packaged poultry meat.</title>
        <authorList>
            <person name="Hilgarth M."/>
            <person name="Fuertes S."/>
            <person name="Ehrmann M."/>
            <person name="Vogel R.F."/>
        </authorList>
    </citation>
    <scope>NUCLEOTIDE SEQUENCE [LARGE SCALE GENOMIC DNA]</scope>
    <source>
        <strain evidence="1 2">TMW 2.2021</strain>
    </source>
</reference>